<organism evidence="7">
    <name type="scientific">Thrips palmi</name>
    <name type="common">Melon thrips</name>
    <dbReference type="NCBI Taxonomy" id="161013"/>
    <lineage>
        <taxon>Eukaryota</taxon>
        <taxon>Metazoa</taxon>
        <taxon>Ecdysozoa</taxon>
        <taxon>Arthropoda</taxon>
        <taxon>Hexapoda</taxon>
        <taxon>Insecta</taxon>
        <taxon>Pterygota</taxon>
        <taxon>Neoptera</taxon>
        <taxon>Paraneoptera</taxon>
        <taxon>Thysanoptera</taxon>
        <taxon>Terebrantia</taxon>
        <taxon>Thripoidea</taxon>
        <taxon>Thripidae</taxon>
        <taxon>Thrips</taxon>
    </lineage>
</organism>
<dbReference type="Gene3D" id="3.30.70.660">
    <property type="entry name" value="Pseudouridine synthase I, catalytic domain, C-terminal subdomain"/>
    <property type="match status" value="1"/>
</dbReference>
<dbReference type="InterPro" id="IPR020097">
    <property type="entry name" value="PsdUridine_synth_TruA_a/b_dom"/>
</dbReference>
<protein>
    <recommendedName>
        <fullName evidence="4">tRNA pseudouridine synthase</fullName>
        <ecNumber evidence="4">5.4.99.12</ecNumber>
    </recommendedName>
</protein>
<sequence>MSFPARARYLLSFSYIGSPFNASARTSKDIDLTTVIGCLERAFHNKRKKLGIDDISPLVISSRTDRRVHALLNTAHVDFTVEDKCYSANNLLTTVNYYFRKRHLPLRIISIQQVSQDFNARTWAKQRSYLYRIAVPKAHCENEAIPISEVDRCFFLSVSNFNIEAVEEVLSIFPGVHDFSSFSGKPSRALVDRTPIRHVDSCCIRRGNALMPLLYEPSINNFDFWDFIIEGRSFLYRQVRRMVAAAIAVGLGRLSVADVRRSLELSTPIPLSRPVAPAYGLYLAKVTYKKEDLLVNRTTYVNQEYKKLVNLLDEYKLSLKN</sequence>
<dbReference type="InterPro" id="IPR020103">
    <property type="entry name" value="PsdUridine_synth_cat_dom_sf"/>
</dbReference>
<comment type="catalytic activity">
    <reaction evidence="4">
        <text>uridine(38/39/40) in tRNA = pseudouridine(38/39/40) in tRNA</text>
        <dbReference type="Rhea" id="RHEA:22376"/>
        <dbReference type="Rhea" id="RHEA-COMP:10085"/>
        <dbReference type="Rhea" id="RHEA-COMP:10087"/>
        <dbReference type="ChEBI" id="CHEBI:65314"/>
        <dbReference type="ChEBI" id="CHEBI:65315"/>
        <dbReference type="EC" id="5.4.99.12"/>
    </reaction>
</comment>
<dbReference type="AlphaFoldDB" id="A0A6P8ZDP4"/>
<dbReference type="Proteomes" id="UP000515158">
    <property type="component" value="Unplaced"/>
</dbReference>
<evidence type="ECO:0000313" key="6">
    <source>
        <dbReference type="Proteomes" id="UP000515158"/>
    </source>
</evidence>
<evidence type="ECO:0000256" key="2">
    <source>
        <dbReference type="ARBA" id="ARBA00022694"/>
    </source>
</evidence>
<reference evidence="7" key="1">
    <citation type="submission" date="2025-08" db="UniProtKB">
        <authorList>
            <consortium name="RefSeq"/>
        </authorList>
    </citation>
    <scope>IDENTIFICATION</scope>
    <source>
        <tissue evidence="7">Total insect</tissue>
    </source>
</reference>
<dbReference type="RefSeq" id="XP_034247762.1">
    <property type="nucleotide sequence ID" value="XM_034391871.1"/>
</dbReference>
<evidence type="ECO:0000256" key="1">
    <source>
        <dbReference type="ARBA" id="ARBA00009375"/>
    </source>
</evidence>
<accession>A0A6P8ZDP4</accession>
<dbReference type="InterPro" id="IPR020094">
    <property type="entry name" value="TruA/RsuA/RluB/E/F_N"/>
</dbReference>
<keyword evidence="6" id="KW-1185">Reference proteome</keyword>
<dbReference type="Pfam" id="PF01416">
    <property type="entry name" value="PseudoU_synth_1"/>
    <property type="match status" value="1"/>
</dbReference>
<gene>
    <name evidence="7" type="primary">LOC117649267</name>
</gene>
<evidence type="ECO:0000259" key="5">
    <source>
        <dbReference type="Pfam" id="PF01416"/>
    </source>
</evidence>
<dbReference type="GO" id="GO:0160147">
    <property type="term" value="F:tRNA pseudouridine(38-40) synthase activity"/>
    <property type="evidence" value="ECO:0007669"/>
    <property type="project" value="UniProtKB-EC"/>
</dbReference>
<dbReference type="InterPro" id="IPR001406">
    <property type="entry name" value="PsdUridine_synth_TruA"/>
</dbReference>
<evidence type="ECO:0000256" key="3">
    <source>
        <dbReference type="ARBA" id="ARBA00023235"/>
    </source>
</evidence>
<feature type="domain" description="Pseudouridine synthase I TruA alpha/beta" evidence="5">
    <location>
        <begin position="173"/>
        <end position="288"/>
    </location>
</feature>
<dbReference type="Gene3D" id="3.30.70.580">
    <property type="entry name" value="Pseudouridine synthase I, catalytic domain, N-terminal subdomain"/>
    <property type="match status" value="1"/>
</dbReference>
<dbReference type="SUPFAM" id="SSF55120">
    <property type="entry name" value="Pseudouridine synthase"/>
    <property type="match status" value="1"/>
</dbReference>
<dbReference type="EC" id="5.4.99.12" evidence="4"/>
<dbReference type="PANTHER" id="PTHR11142">
    <property type="entry name" value="PSEUDOURIDYLATE SYNTHASE"/>
    <property type="match status" value="1"/>
</dbReference>
<dbReference type="InParanoid" id="A0A6P8ZDP4"/>
<dbReference type="GO" id="GO:0003723">
    <property type="term" value="F:RNA binding"/>
    <property type="evidence" value="ECO:0007669"/>
    <property type="project" value="InterPro"/>
</dbReference>
<evidence type="ECO:0000256" key="4">
    <source>
        <dbReference type="RuleBase" id="RU003792"/>
    </source>
</evidence>
<keyword evidence="3 4" id="KW-0413">Isomerase</keyword>
<comment type="similarity">
    <text evidence="1 4">Belongs to the tRNA pseudouridine synthase TruA family.</text>
</comment>
<keyword evidence="2 4" id="KW-0819">tRNA processing</keyword>
<proteinExistence type="inferred from homology"/>
<dbReference type="KEGG" id="tpal:117649267"/>
<dbReference type="HAMAP" id="MF_00171">
    <property type="entry name" value="TruA"/>
    <property type="match status" value="1"/>
</dbReference>
<name>A0A6P8ZDP4_THRPL</name>
<dbReference type="InterPro" id="IPR020095">
    <property type="entry name" value="PsdUridine_synth_TruA_C"/>
</dbReference>
<dbReference type="OrthoDB" id="271910at2759"/>
<evidence type="ECO:0000313" key="7">
    <source>
        <dbReference type="RefSeq" id="XP_034247762.1"/>
    </source>
</evidence>
<dbReference type="GeneID" id="117649267"/>
<dbReference type="GO" id="GO:0031119">
    <property type="term" value="P:tRNA pseudouridine synthesis"/>
    <property type="evidence" value="ECO:0007669"/>
    <property type="project" value="TreeGrafter"/>
</dbReference>
<dbReference type="FunCoup" id="A0A6P8ZDP4">
    <property type="interactions" value="573"/>
</dbReference>
<dbReference type="PANTHER" id="PTHR11142:SF0">
    <property type="entry name" value="TRNA PSEUDOURIDINE SYNTHASE-LIKE 1"/>
    <property type="match status" value="1"/>
</dbReference>